<reference evidence="2" key="2">
    <citation type="submission" date="2023-06" db="EMBL/GenBank/DDBJ databases">
        <authorList>
            <consortium name="Lawrence Berkeley National Laboratory"/>
            <person name="Mondo S.J."/>
            <person name="Hensen N."/>
            <person name="Bonometti L."/>
            <person name="Westerberg I."/>
            <person name="Brannstrom I.O."/>
            <person name="Guillou S."/>
            <person name="Cros-Aarteil S."/>
            <person name="Calhoun S."/>
            <person name="Haridas S."/>
            <person name="Kuo A."/>
            <person name="Pangilinan J."/>
            <person name="Riley R."/>
            <person name="Labutti K."/>
            <person name="Andreopoulos B."/>
            <person name="Lipzen A."/>
            <person name="Chen C."/>
            <person name="Yanf M."/>
            <person name="Daum C."/>
            <person name="Ng V."/>
            <person name="Clum A."/>
            <person name="Steindorff A."/>
            <person name="Ohm R."/>
            <person name="Martin F."/>
            <person name="Silar P."/>
            <person name="Natvig D."/>
            <person name="Lalanne C."/>
            <person name="Gautier V."/>
            <person name="Ament-Velasquez S.L."/>
            <person name="Kruys A."/>
            <person name="Hutchinson M.I."/>
            <person name="Powell A.J."/>
            <person name="Barry K."/>
            <person name="Miller A.N."/>
            <person name="Grigoriev I.V."/>
            <person name="Debuchy R."/>
            <person name="Gladieux P."/>
            <person name="Thoren M.H."/>
            <person name="Johannesson H."/>
        </authorList>
    </citation>
    <scope>NUCLEOTIDE SEQUENCE</scope>
    <source>
        <strain evidence="2">CBS 626.80</strain>
    </source>
</reference>
<name>A0AAN6NZE9_9PEZI</name>
<dbReference type="EMBL" id="MU859083">
    <property type="protein sequence ID" value="KAK3954894.1"/>
    <property type="molecule type" value="Genomic_DNA"/>
</dbReference>
<feature type="compositionally biased region" description="Low complexity" evidence="1">
    <location>
        <begin position="435"/>
        <end position="486"/>
    </location>
</feature>
<feature type="compositionally biased region" description="Polar residues" evidence="1">
    <location>
        <begin position="499"/>
        <end position="537"/>
    </location>
</feature>
<evidence type="ECO:0008006" key="4">
    <source>
        <dbReference type="Google" id="ProtNLM"/>
    </source>
</evidence>
<dbReference type="Proteomes" id="UP001303222">
    <property type="component" value="Unassembled WGS sequence"/>
</dbReference>
<sequence length="1541" mass="167167">MDIARTVQGSRAIALYAFDSPKSPESSSSRRGRTKADHDGDKAGRTLTSTTSTTTIPAPSSSGNDTAAHPSPGGLLKLVIPRTGLDNWISFGAVGSTARHNEMSGPAHILTRTAPAVVTTTPTSATKSPTSPSDTHTHRLSTLFTSGRCNSLPSRIDFLNSPTSPVSPTSITPTLSDLNVPLTLDFAAEVERSLSIGSKTEPLRGVALKETVVTIKDAGPETPPASAPVAPAVVPVSTTKPTKAKTTTITTTTTASTAPIIPPRSPAREPLPRRKSMIDRPRSWMPGSSTTTVIYDAKETAEDRRTRKLSKSNHASGAQEATQALQRPKTASVESFADYAKRSWITTSSSPSPPAKKLEKQSPVEGHSEGRRTSRGLLGLGSKKEKTAGGVSGSATGAGGDADASRPQESSRSRALQRASTFVARMKQRPQSVFSKSSSSTSVSASSVNSSKSSDIDSNASSGIDNSSASGVKPVNQSTTTSTTTTKLMQAKDAKHDVSSSNSDAPSTTRNSSLDTIVTAATSENASSRSTADTSITMPHPSSGDPLWSTFRTLDSEFSKFVAKNSTPMRMNVIRSTLVPFLRSTSHHPSNSNTKLLSPEDFDRRATILNKWWNGLLDMLDAGQSRLDRNAFAVSMGTGSAMSPPPTLGTNLQPVAGVDRPTLLETITIIMMRPEWRSCTSSFQPLSQRSPEERVRARSSTQSTADETELAAIDFVAQSAEHNVRTMFVNSLTRQMALVVDKMSLRHAPLSLVNWSGKACAYAFFFVPGIADVLVRLWQLNSDLLRRTSDEFKLPRRSKGESEDIVALFPPHLGKLGWTSVKTLGNKLRLAAKLPLNQAKIAWHGPWVSRWRGGDTDLFYIFCKYYHILFADFMPQGLPLVEKARAPAFVLVHAQLLSTLDGAIHRQASMDALLGPPIADSLHGTDATMTGATGLSLPSNVLKGMDENRLVALLKDMLSEKSVVGSEIRHNFAESLVAVMVAATKRTSKYEHAACFMLCDFLQEALLALNTYQNNQNNSVATSPVQESMPSSASDTPNSLVNYIDWPFWFEVGKMIMDSNNTMSEIRIISFIYSVWDAIVADPARKERLCCEWLLTEETFERFFNHWCPMVRAYYMRLLCWRVCRYTGSVNELDNKIFLLVAQRLRTVWSHYLWMWQTAEAEGRMPPSTAPCLPTPGKRFLIIRSEVQPAQTPLYLGFDSFTSSFPGMDGASDYQFTSNDNRSSMRVEETSKKRWSLLGKVLTFTASQAQLPNGATNGKRTWDEELEQARRETAAAAAARAGPPPPPKQNSSMNANPSSDLASSTGSAPVYDAATFVFRFALTWQGTIGPQRDMVLYRPRLPAPAQSRILPRAIVSDGSPNGEIHGSPRSHLIRPGFPPVTRRYSGQSETGLINHVRNARPLSIDTSPPPPERNPNRRRSTSINLAILHGVGESDDEGALVRARSAASMQDNSPFARARSPPPAGFHSDVSPLNLAVRAQKPVGIYASGAVYSGRALAEWSLVVSECNSFVDRRRDEGVLGLRDVEVPNLGVEGMGLKRGG</sequence>
<evidence type="ECO:0000256" key="1">
    <source>
        <dbReference type="SAM" id="MobiDB-lite"/>
    </source>
</evidence>
<feature type="compositionally biased region" description="Basic and acidic residues" evidence="1">
    <location>
        <begin position="34"/>
        <end position="44"/>
    </location>
</feature>
<keyword evidence="3" id="KW-1185">Reference proteome</keyword>
<evidence type="ECO:0000313" key="3">
    <source>
        <dbReference type="Proteomes" id="UP001303222"/>
    </source>
</evidence>
<comment type="caution">
    <text evidence="2">The sequence shown here is derived from an EMBL/GenBank/DDBJ whole genome shotgun (WGS) entry which is preliminary data.</text>
</comment>
<feature type="compositionally biased region" description="Basic and acidic residues" evidence="1">
    <location>
        <begin position="296"/>
        <end position="305"/>
    </location>
</feature>
<dbReference type="Pfam" id="PF08578">
    <property type="entry name" value="DUF1765"/>
    <property type="match status" value="1"/>
</dbReference>
<reference evidence="2" key="1">
    <citation type="journal article" date="2023" name="Mol. Phylogenet. Evol.">
        <title>Genome-scale phylogeny and comparative genomics of the fungal order Sordariales.</title>
        <authorList>
            <person name="Hensen N."/>
            <person name="Bonometti L."/>
            <person name="Westerberg I."/>
            <person name="Brannstrom I.O."/>
            <person name="Guillou S."/>
            <person name="Cros-Aarteil S."/>
            <person name="Calhoun S."/>
            <person name="Haridas S."/>
            <person name="Kuo A."/>
            <person name="Mondo S."/>
            <person name="Pangilinan J."/>
            <person name="Riley R."/>
            <person name="LaButti K."/>
            <person name="Andreopoulos B."/>
            <person name="Lipzen A."/>
            <person name="Chen C."/>
            <person name="Yan M."/>
            <person name="Daum C."/>
            <person name="Ng V."/>
            <person name="Clum A."/>
            <person name="Steindorff A."/>
            <person name="Ohm R.A."/>
            <person name="Martin F."/>
            <person name="Silar P."/>
            <person name="Natvig D.O."/>
            <person name="Lalanne C."/>
            <person name="Gautier V."/>
            <person name="Ament-Velasquez S.L."/>
            <person name="Kruys A."/>
            <person name="Hutchinson M.I."/>
            <person name="Powell A.J."/>
            <person name="Barry K."/>
            <person name="Miller A.N."/>
            <person name="Grigoriev I.V."/>
            <person name="Debuchy R."/>
            <person name="Gladieux P."/>
            <person name="Hiltunen Thoren M."/>
            <person name="Johannesson H."/>
        </authorList>
    </citation>
    <scope>NUCLEOTIDE SEQUENCE</scope>
    <source>
        <strain evidence="2">CBS 626.80</strain>
    </source>
</reference>
<organism evidence="2 3">
    <name type="scientific">Pseudoneurospora amorphoporcata</name>
    <dbReference type="NCBI Taxonomy" id="241081"/>
    <lineage>
        <taxon>Eukaryota</taxon>
        <taxon>Fungi</taxon>
        <taxon>Dikarya</taxon>
        <taxon>Ascomycota</taxon>
        <taxon>Pezizomycotina</taxon>
        <taxon>Sordariomycetes</taxon>
        <taxon>Sordariomycetidae</taxon>
        <taxon>Sordariales</taxon>
        <taxon>Sordariaceae</taxon>
        <taxon>Pseudoneurospora</taxon>
    </lineage>
</organism>
<feature type="region of interest" description="Disordered" evidence="1">
    <location>
        <begin position="345"/>
        <end position="546"/>
    </location>
</feature>
<gene>
    <name evidence="2" type="ORF">QBC32DRAFT_254436</name>
</gene>
<feature type="region of interest" description="Disordered" evidence="1">
    <location>
        <begin position="1396"/>
        <end position="1420"/>
    </location>
</feature>
<feature type="region of interest" description="Disordered" evidence="1">
    <location>
        <begin position="682"/>
        <end position="703"/>
    </location>
</feature>
<feature type="compositionally biased region" description="Low complexity" evidence="1">
    <location>
        <begin position="46"/>
        <end position="62"/>
    </location>
</feature>
<dbReference type="InterPro" id="IPR013887">
    <property type="entry name" value="UPF0592"/>
</dbReference>
<feature type="compositionally biased region" description="Basic and acidic residues" evidence="1">
    <location>
        <begin position="356"/>
        <end position="372"/>
    </location>
</feature>
<proteinExistence type="predicted"/>
<feature type="compositionally biased region" description="Low complexity" evidence="1">
    <location>
        <begin position="240"/>
        <end position="259"/>
    </location>
</feature>
<dbReference type="PANTHER" id="PTHR37988:SF1">
    <property type="entry name" value="UPF0592 MEMBRANE PROTEIN C7D4.03C"/>
    <property type="match status" value="1"/>
</dbReference>
<evidence type="ECO:0000313" key="2">
    <source>
        <dbReference type="EMBL" id="KAK3954894.1"/>
    </source>
</evidence>
<feature type="region of interest" description="Disordered" evidence="1">
    <location>
        <begin position="240"/>
        <end position="332"/>
    </location>
</feature>
<feature type="region of interest" description="Disordered" evidence="1">
    <location>
        <begin position="15"/>
        <end position="70"/>
    </location>
</feature>
<accession>A0AAN6NZE9</accession>
<feature type="compositionally biased region" description="Basic and acidic residues" evidence="1">
    <location>
        <begin position="403"/>
        <end position="412"/>
    </location>
</feature>
<dbReference type="PANTHER" id="PTHR37988">
    <property type="entry name" value="UPF0592 MEMBRANE PROTEIN C7D4.03C"/>
    <property type="match status" value="1"/>
</dbReference>
<feature type="compositionally biased region" description="Basic and acidic residues" evidence="1">
    <location>
        <begin position="266"/>
        <end position="282"/>
    </location>
</feature>
<protein>
    <recommendedName>
        <fullName evidence="4">DUF1765-domain-containing protein</fullName>
    </recommendedName>
</protein>
<feature type="compositionally biased region" description="Polar residues" evidence="1">
    <location>
        <begin position="312"/>
        <end position="325"/>
    </location>
</feature>
<feature type="compositionally biased region" description="Gly residues" evidence="1">
    <location>
        <begin position="390"/>
        <end position="400"/>
    </location>
</feature>
<feature type="compositionally biased region" description="Polar residues" evidence="1">
    <location>
        <begin position="1289"/>
        <end position="1306"/>
    </location>
</feature>
<feature type="region of interest" description="Disordered" evidence="1">
    <location>
        <begin position="1268"/>
        <end position="1306"/>
    </location>
</feature>
<feature type="compositionally biased region" description="Low complexity" evidence="1">
    <location>
        <begin position="20"/>
        <end position="29"/>
    </location>
</feature>